<dbReference type="AlphaFoldDB" id="E8R6T1"/>
<comment type="caution">
    <text evidence="4">Lacks conserved residue(s) required for the propagation of feature annotation.</text>
</comment>
<dbReference type="PANTHER" id="PTHR37167:SF1">
    <property type="entry name" value="1,4-DIHYDROXY-6-NAPHTOATE SYNTHASE"/>
    <property type="match status" value="1"/>
</dbReference>
<evidence type="ECO:0000256" key="1">
    <source>
        <dbReference type="ARBA" id="ARBA00004863"/>
    </source>
</evidence>
<keyword evidence="3 4" id="KW-0456">Lyase</keyword>
<gene>
    <name evidence="4" type="primary">mqnD</name>
    <name evidence="5" type="ordered locus">Isop_3425</name>
</gene>
<evidence type="ECO:0000256" key="3">
    <source>
        <dbReference type="ARBA" id="ARBA00023239"/>
    </source>
</evidence>
<proteinExistence type="inferred from homology"/>
<dbReference type="Gene3D" id="3.40.190.10">
    <property type="entry name" value="Periplasmic binding protein-like II"/>
    <property type="match status" value="2"/>
</dbReference>
<evidence type="ECO:0000313" key="5">
    <source>
        <dbReference type="EMBL" id="ADV63983.1"/>
    </source>
</evidence>
<organism evidence="5 6">
    <name type="scientific">Isosphaera pallida (strain ATCC 43644 / DSM 9630 / IS1B)</name>
    <dbReference type="NCBI Taxonomy" id="575540"/>
    <lineage>
        <taxon>Bacteria</taxon>
        <taxon>Pseudomonadati</taxon>
        <taxon>Planctomycetota</taxon>
        <taxon>Planctomycetia</taxon>
        <taxon>Isosphaerales</taxon>
        <taxon>Isosphaeraceae</taxon>
        <taxon>Isosphaera</taxon>
    </lineage>
</organism>
<dbReference type="HOGENOM" id="CLU_070326_0_0_0"/>
<feature type="binding site" evidence="4">
    <location>
        <begin position="121"/>
        <end position="122"/>
    </location>
    <ligand>
        <name>substrate</name>
    </ligand>
</feature>
<dbReference type="InterPro" id="IPR003773">
    <property type="entry name" value="Menaquinone_biosynth"/>
</dbReference>
<dbReference type="SUPFAM" id="SSF53850">
    <property type="entry name" value="Periplasmic binding protein-like II"/>
    <property type="match status" value="1"/>
</dbReference>
<dbReference type="HAMAP" id="MF_00996">
    <property type="entry name" value="MqnD"/>
    <property type="match status" value="1"/>
</dbReference>
<dbReference type="GO" id="GO:0016830">
    <property type="term" value="F:carbon-carbon lyase activity"/>
    <property type="evidence" value="ECO:0007669"/>
    <property type="project" value="UniProtKB-UniRule"/>
</dbReference>
<dbReference type="KEGG" id="ipa:Isop_3425"/>
<feature type="active site" description="Proton acceptor" evidence="4">
    <location>
        <position position="160"/>
    </location>
</feature>
<dbReference type="Pfam" id="PF02621">
    <property type="entry name" value="VitK2_biosynth"/>
    <property type="match status" value="1"/>
</dbReference>
<dbReference type="InParanoid" id="E8R6T1"/>
<evidence type="ECO:0000313" key="6">
    <source>
        <dbReference type="Proteomes" id="UP000008631"/>
    </source>
</evidence>
<dbReference type="EC" id="4.1.99.29" evidence="4"/>
<comment type="function">
    <text evidence="4">Catalyzes the conversion of cyclic dehypoxanthine futalosine (cyclic DHFL) into 1,4-dihydroxy-6-naphthoate, a step in the biosynthesis of menaquinone (MK, vitamin K2).</text>
</comment>
<dbReference type="CDD" id="cd13636">
    <property type="entry name" value="PBP2_Af1704"/>
    <property type="match status" value="1"/>
</dbReference>
<dbReference type="EMBL" id="CP002353">
    <property type="protein sequence ID" value="ADV63983.1"/>
    <property type="molecule type" value="Genomic_DNA"/>
</dbReference>
<comment type="pathway">
    <text evidence="1 4">Quinol/quinone metabolism; menaquinone biosynthesis.</text>
</comment>
<dbReference type="Proteomes" id="UP000008631">
    <property type="component" value="Chromosome"/>
</dbReference>
<dbReference type="GO" id="GO:0009234">
    <property type="term" value="P:menaquinone biosynthetic process"/>
    <property type="evidence" value="ECO:0007669"/>
    <property type="project" value="UniProtKB-UniRule"/>
</dbReference>
<reference evidence="5 6" key="2">
    <citation type="journal article" date="2011" name="Stand. Genomic Sci.">
        <title>Complete genome sequence of Isosphaera pallida type strain (IS1B).</title>
        <authorList>
            <consortium name="US DOE Joint Genome Institute (JGI-PGF)"/>
            <person name="Goker M."/>
            <person name="Cleland D."/>
            <person name="Saunders E."/>
            <person name="Lapidus A."/>
            <person name="Nolan M."/>
            <person name="Lucas S."/>
            <person name="Hammon N."/>
            <person name="Deshpande S."/>
            <person name="Cheng J.F."/>
            <person name="Tapia R."/>
            <person name="Han C."/>
            <person name="Goodwin L."/>
            <person name="Pitluck S."/>
            <person name="Liolios K."/>
            <person name="Pagani I."/>
            <person name="Ivanova N."/>
            <person name="Mavromatis K."/>
            <person name="Pati A."/>
            <person name="Chen A."/>
            <person name="Palaniappan K."/>
            <person name="Land M."/>
            <person name="Hauser L."/>
            <person name="Chang Y.J."/>
            <person name="Jeffries C.D."/>
            <person name="Detter J.C."/>
            <person name="Beck B."/>
            <person name="Woyke T."/>
            <person name="Bristow J."/>
            <person name="Eisen J.A."/>
            <person name="Markowitz V."/>
            <person name="Hugenholtz P."/>
            <person name="Kyrpides N.C."/>
            <person name="Klenk H.P."/>
        </authorList>
    </citation>
    <scope>NUCLEOTIDE SEQUENCE [LARGE SCALE GENOMIC DNA]</scope>
    <source>
        <strain evidence="6">ATCC 43644 / DSM 9630 / IS1B</strain>
    </source>
</reference>
<dbReference type="InterPro" id="IPR030869">
    <property type="entry name" value="MqnD"/>
</dbReference>
<reference key="1">
    <citation type="submission" date="2010-11" db="EMBL/GenBank/DDBJ databases">
        <title>The complete sequence of chromosome of Isophaera pallida ATCC 43644.</title>
        <authorList>
            <consortium name="US DOE Joint Genome Institute (JGI-PGF)"/>
            <person name="Lucas S."/>
            <person name="Copeland A."/>
            <person name="Lapidus A."/>
            <person name="Bruce D."/>
            <person name="Goodwin L."/>
            <person name="Pitluck S."/>
            <person name="Kyrpides N."/>
            <person name="Mavromatis K."/>
            <person name="Pagani I."/>
            <person name="Ivanova N."/>
            <person name="Saunders E."/>
            <person name="Brettin T."/>
            <person name="Detter J.C."/>
            <person name="Han C."/>
            <person name="Tapia R."/>
            <person name="Land M."/>
            <person name="Hauser L."/>
            <person name="Markowitz V."/>
            <person name="Cheng J.-F."/>
            <person name="Hugenholtz P."/>
            <person name="Woyke T."/>
            <person name="Wu D."/>
            <person name="Eisen J.A."/>
        </authorList>
    </citation>
    <scope>NUCLEOTIDE SEQUENCE</scope>
    <source>
        <strain>ATCC 43644</strain>
    </source>
</reference>
<dbReference type="OrthoDB" id="9809439at2"/>
<dbReference type="STRING" id="575540.Isop_3425"/>
<dbReference type="eggNOG" id="COG2107">
    <property type="taxonomic scope" value="Bacteria"/>
</dbReference>
<comment type="similarity">
    <text evidence="4">Belongs to the MqnA/MqnD family. MqnD subfamily.</text>
</comment>
<accession>E8R6T1</accession>
<dbReference type="UniPathway" id="UPA00079"/>
<comment type="catalytic activity">
    <reaction evidence="4">
        <text>cyclic dehypoxanthinylfutalosinate = 1,4-dihydroxy-6-naphthoate + dihydroxyacetone</text>
        <dbReference type="Rhea" id="RHEA:33087"/>
        <dbReference type="ChEBI" id="CHEBI:16016"/>
        <dbReference type="ChEBI" id="CHEBI:64254"/>
        <dbReference type="ChEBI" id="CHEBI:64270"/>
        <dbReference type="EC" id="4.1.99.29"/>
    </reaction>
</comment>
<evidence type="ECO:0000256" key="4">
    <source>
        <dbReference type="HAMAP-Rule" id="MF_00996"/>
    </source>
</evidence>
<protein>
    <recommendedName>
        <fullName evidence="4">1,4-dihydroxy-6-naphtoate synthase</fullName>
        <ecNumber evidence="4">4.1.99.29</ecNumber>
    </recommendedName>
    <alternativeName>
        <fullName evidence="4">Menaquinone biosynthetic enzyme MqnD</fullName>
    </alternativeName>
</protein>
<evidence type="ECO:0000256" key="2">
    <source>
        <dbReference type="ARBA" id="ARBA00022428"/>
    </source>
</evidence>
<dbReference type="PANTHER" id="PTHR37167">
    <property type="entry name" value="1,4-DIHYDROXY-6-NAPHTOATE SYNTHASE"/>
    <property type="match status" value="1"/>
</dbReference>
<keyword evidence="2 4" id="KW-0474">Menaquinone biosynthesis</keyword>
<keyword evidence="6" id="KW-1185">Reference proteome</keyword>
<sequence length="288" mass="31493">MTPAATASPPVVLRVGHSPDADDAFMFYALTHDKIDTGGLTFLHQLEDIQTLNQRALRGELEVSAVSIHAYAHLTTTYALLASGSSMGDNYGPIVVTREPLPLEEIRARRVPVAIPGHLTTAYLTLQLCLGKDHPVTVMPFDAIMPAVIRGEIPAGLIIHEGQVTYQDAGVHLAVDLGVWWRQRTGLPLPLGGNVVRRDLGEDLIQRVATLLRQSIQYALDHRAEALEYAMKYAHDVDPARADRFVGMYVNHWTLDYGDIGRQAVRTLLDLAAAEGLVPGPLDIQFVG</sequence>
<name>E8R6T1_ISOPI</name>
<dbReference type="RefSeq" id="WP_013566271.1">
    <property type="nucleotide sequence ID" value="NC_014962.1"/>
</dbReference>